<dbReference type="Proteomes" id="UP001152087">
    <property type="component" value="Unassembled WGS sequence"/>
</dbReference>
<reference evidence="1" key="1">
    <citation type="submission" date="2022-09" db="EMBL/GenBank/DDBJ databases">
        <title>Fusarium specimens isolated from Avocado Roots.</title>
        <authorList>
            <person name="Stajich J."/>
            <person name="Roper C."/>
            <person name="Heimlech-Rivalta G."/>
        </authorList>
    </citation>
    <scope>NUCLEOTIDE SEQUENCE</scope>
    <source>
        <strain evidence="1">A02</strain>
    </source>
</reference>
<dbReference type="EMBL" id="JAOQAV010000030">
    <property type="protein sequence ID" value="KAJ4183392.1"/>
    <property type="molecule type" value="Genomic_DNA"/>
</dbReference>
<keyword evidence="2" id="KW-1185">Reference proteome</keyword>
<evidence type="ECO:0000313" key="1">
    <source>
        <dbReference type="EMBL" id="KAJ4183392.1"/>
    </source>
</evidence>
<protein>
    <submittedName>
        <fullName evidence="1">Uncharacterized protein</fullName>
    </submittedName>
</protein>
<organism evidence="1 2">
    <name type="scientific">Fusarium falciforme</name>
    <dbReference type="NCBI Taxonomy" id="195108"/>
    <lineage>
        <taxon>Eukaryota</taxon>
        <taxon>Fungi</taxon>
        <taxon>Dikarya</taxon>
        <taxon>Ascomycota</taxon>
        <taxon>Pezizomycotina</taxon>
        <taxon>Sordariomycetes</taxon>
        <taxon>Hypocreomycetidae</taxon>
        <taxon>Hypocreales</taxon>
        <taxon>Nectriaceae</taxon>
        <taxon>Fusarium</taxon>
        <taxon>Fusarium solani species complex</taxon>
    </lineage>
</organism>
<name>A0A9W8UWJ1_9HYPO</name>
<comment type="caution">
    <text evidence="1">The sequence shown here is derived from an EMBL/GenBank/DDBJ whole genome shotgun (WGS) entry which is preliminary data.</text>
</comment>
<sequence>MPERARIRTLSVERQPMFDEKLQDAPITLQIATMKGGSPRVCTDFRVTPKLQKKTSALQGIGRDSMV</sequence>
<accession>A0A9W8UWJ1</accession>
<dbReference type="AlphaFoldDB" id="A0A9W8UWJ1"/>
<proteinExistence type="predicted"/>
<evidence type="ECO:0000313" key="2">
    <source>
        <dbReference type="Proteomes" id="UP001152087"/>
    </source>
</evidence>
<gene>
    <name evidence="1" type="ORF">NW755_009883</name>
</gene>